<gene>
    <name evidence="2" type="ORF">HLI_04225</name>
</gene>
<dbReference type="Gene3D" id="3.40.630.30">
    <property type="match status" value="1"/>
</dbReference>
<dbReference type="RefSeq" id="WP_128523285.1">
    <property type="nucleotide sequence ID" value="NZ_CP026118.1"/>
</dbReference>
<dbReference type="OrthoDB" id="9804948at2"/>
<evidence type="ECO:0000313" key="2">
    <source>
        <dbReference type="EMBL" id="QAS51483.1"/>
    </source>
</evidence>
<dbReference type="Pfam" id="PF13527">
    <property type="entry name" value="Acetyltransf_9"/>
    <property type="match status" value="1"/>
</dbReference>
<reference evidence="2 3" key="1">
    <citation type="submission" date="2018-01" db="EMBL/GenBank/DDBJ databases">
        <title>The whole genome sequencing and assembly of Halobacillus litoralis ERB031 strain.</title>
        <authorList>
            <person name="Lee S.-J."/>
            <person name="Park M.-K."/>
            <person name="Kim J.-Y."/>
            <person name="Lee Y.-J."/>
            <person name="Yi H."/>
            <person name="Bahn Y.-S."/>
            <person name="Kim J.F."/>
            <person name="Lee D.-W."/>
        </authorList>
    </citation>
    <scope>NUCLEOTIDE SEQUENCE [LARGE SCALE GENOMIC DNA]</scope>
    <source>
        <strain evidence="2 3">ERB 031</strain>
    </source>
</reference>
<proteinExistence type="predicted"/>
<dbReference type="EMBL" id="CP026118">
    <property type="protein sequence ID" value="QAS51483.1"/>
    <property type="molecule type" value="Genomic_DNA"/>
</dbReference>
<evidence type="ECO:0000313" key="3">
    <source>
        <dbReference type="Proteomes" id="UP000287756"/>
    </source>
</evidence>
<dbReference type="AlphaFoldDB" id="A0A410M9X9"/>
<protein>
    <recommendedName>
        <fullName evidence="1">N-acetyltransferase domain-containing protein</fullName>
    </recommendedName>
</protein>
<sequence length="293" mass="34214">MNEYKYKSNYSKDEKLRESLYPLFNTVFGISEGTFRDFYSRGFWDPTYTPYSFFSEDYAVANVSTFVFSIILDGELHEAAGFQSVMTHPHHRKKGLMNTLMDKALEEIDKNCNLSFLVTSEPSLYKKFGYRTINEFYYVKKYKHPGSPSGDLQGIDVFDSQGLNRLQKLFIENVPSSSVFYPVDYVHPFYLNMYNPHLRKLVYHSTSLDVLIMYEVVDNKLELFDVIGNTLPTLDQICSLIPEPFNEVHLFFNPDKFNMAFNIVEYDSPDKLMVRGDLKLSEHHLKLPIFAEF</sequence>
<organism evidence="2 3">
    <name type="scientific">Halobacillus litoralis</name>
    <dbReference type="NCBI Taxonomy" id="45668"/>
    <lineage>
        <taxon>Bacteria</taxon>
        <taxon>Bacillati</taxon>
        <taxon>Bacillota</taxon>
        <taxon>Bacilli</taxon>
        <taxon>Bacillales</taxon>
        <taxon>Bacillaceae</taxon>
        <taxon>Halobacillus</taxon>
    </lineage>
</organism>
<evidence type="ECO:0000259" key="1">
    <source>
        <dbReference type="PROSITE" id="PS51186"/>
    </source>
</evidence>
<accession>A0A410M9X9</accession>
<dbReference type="GO" id="GO:0016747">
    <property type="term" value="F:acyltransferase activity, transferring groups other than amino-acyl groups"/>
    <property type="evidence" value="ECO:0007669"/>
    <property type="project" value="InterPro"/>
</dbReference>
<dbReference type="KEGG" id="hli:HLI_04225"/>
<dbReference type="Proteomes" id="UP000287756">
    <property type="component" value="Chromosome"/>
</dbReference>
<feature type="domain" description="N-acetyltransferase" evidence="1">
    <location>
        <begin position="14"/>
        <end position="164"/>
    </location>
</feature>
<dbReference type="InterPro" id="IPR000182">
    <property type="entry name" value="GNAT_dom"/>
</dbReference>
<dbReference type="PROSITE" id="PS51186">
    <property type="entry name" value="GNAT"/>
    <property type="match status" value="1"/>
</dbReference>
<dbReference type="InterPro" id="IPR016181">
    <property type="entry name" value="Acyl_CoA_acyltransferase"/>
</dbReference>
<name>A0A410M9X9_9BACI</name>
<dbReference type="SUPFAM" id="SSF55729">
    <property type="entry name" value="Acyl-CoA N-acyltransferases (Nat)"/>
    <property type="match status" value="1"/>
</dbReference>